<organism evidence="1 2">
    <name type="scientific">Brachyspira aalborgi</name>
    <dbReference type="NCBI Taxonomy" id="29522"/>
    <lineage>
        <taxon>Bacteria</taxon>
        <taxon>Pseudomonadati</taxon>
        <taxon>Spirochaetota</taxon>
        <taxon>Spirochaetia</taxon>
        <taxon>Brachyspirales</taxon>
        <taxon>Brachyspiraceae</taxon>
        <taxon>Brachyspira</taxon>
    </lineage>
</organism>
<protein>
    <submittedName>
        <fullName evidence="1">Uncharacterized protein</fullName>
    </submittedName>
</protein>
<evidence type="ECO:0000313" key="2">
    <source>
        <dbReference type="Proteomes" id="UP000325002"/>
    </source>
</evidence>
<evidence type="ECO:0000313" key="1">
    <source>
        <dbReference type="EMBL" id="TXJ40507.1"/>
    </source>
</evidence>
<dbReference type="RefSeq" id="WP_147778108.1">
    <property type="nucleotide sequence ID" value="NZ_SAYD01000008.1"/>
</dbReference>
<proteinExistence type="predicted"/>
<gene>
    <name evidence="1" type="ORF">EPJ81_02295</name>
</gene>
<sequence>MDAEIELKEKKLIERYGKEKYERMLNRVYERTKGIASKKEARSNFILGHSKFLGDSTPSTITDRK</sequence>
<dbReference type="EMBL" id="SAYD01000008">
    <property type="protein sequence ID" value="TXJ40507.1"/>
    <property type="molecule type" value="Genomic_DNA"/>
</dbReference>
<reference evidence="1 2" key="1">
    <citation type="journal article" date="1992" name="Lakartidningen">
        <title>[Penicillin V and not amoxicillin is the first choice preparation in acute otitis].</title>
        <authorList>
            <person name="Kamme C."/>
            <person name="Lundgren K."/>
            <person name="Prellner K."/>
        </authorList>
    </citation>
    <scope>NUCLEOTIDE SEQUENCE [LARGE SCALE GENOMIC DNA]</scope>
    <source>
        <strain evidence="1 2">PC3997IV</strain>
    </source>
</reference>
<name>A0A5C8ER92_9SPIR</name>
<accession>A0A5C8ER92</accession>
<dbReference type="Proteomes" id="UP000325002">
    <property type="component" value="Unassembled WGS sequence"/>
</dbReference>
<dbReference type="AlphaFoldDB" id="A0A5C8ER92"/>
<comment type="caution">
    <text evidence="1">The sequence shown here is derived from an EMBL/GenBank/DDBJ whole genome shotgun (WGS) entry which is preliminary data.</text>
</comment>